<dbReference type="InterPro" id="IPR051056">
    <property type="entry name" value="Glycosyl_Hydrolase_73"/>
</dbReference>
<dbReference type="InterPro" id="IPR002901">
    <property type="entry name" value="MGlyc_endo_b_GlcNAc-like_dom"/>
</dbReference>
<comment type="caution">
    <text evidence="4">The sequence shown here is derived from an EMBL/GenBank/DDBJ whole genome shotgun (WGS) entry which is preliminary data.</text>
</comment>
<evidence type="ECO:0000313" key="5">
    <source>
        <dbReference type="Proteomes" id="UP000051576"/>
    </source>
</evidence>
<protein>
    <submittedName>
        <fullName evidence="4">Muramidase</fullName>
    </submittedName>
</protein>
<reference evidence="4 5" key="1">
    <citation type="journal article" date="2015" name="Genome Announc.">
        <title>Expanding the biotechnology potential of lactobacilli through comparative genomics of 213 strains and associated genera.</title>
        <authorList>
            <person name="Sun Z."/>
            <person name="Harris H.M."/>
            <person name="McCann A."/>
            <person name="Guo C."/>
            <person name="Argimon S."/>
            <person name="Zhang W."/>
            <person name="Yang X."/>
            <person name="Jeffery I.B."/>
            <person name="Cooney J.C."/>
            <person name="Kagawa T.F."/>
            <person name="Liu W."/>
            <person name="Song Y."/>
            <person name="Salvetti E."/>
            <person name="Wrobel A."/>
            <person name="Rasinkangas P."/>
            <person name="Parkhill J."/>
            <person name="Rea M.C."/>
            <person name="O'Sullivan O."/>
            <person name="Ritari J."/>
            <person name="Douillard F.P."/>
            <person name="Paul Ross R."/>
            <person name="Yang R."/>
            <person name="Briner A.E."/>
            <person name="Felis G.E."/>
            <person name="de Vos W.M."/>
            <person name="Barrangou R."/>
            <person name="Klaenhammer T.R."/>
            <person name="Caufield P.W."/>
            <person name="Cui Y."/>
            <person name="Zhang H."/>
            <person name="O'Toole P.W."/>
        </authorList>
    </citation>
    <scope>NUCLEOTIDE SEQUENCE [LARGE SCALE GENOMIC DNA]</scope>
    <source>
        <strain evidence="4 5">DSM 20605</strain>
    </source>
</reference>
<dbReference type="Proteomes" id="UP000051576">
    <property type="component" value="Unassembled WGS sequence"/>
</dbReference>
<feature type="domain" description="Mannosyl-glycoprotein endo-beta-N-acetylglucosamidase-like" evidence="3">
    <location>
        <begin position="60"/>
        <end position="218"/>
    </location>
</feature>
<dbReference type="STRING" id="1133569.FD21_GL001596"/>
<organism evidence="4 5">
    <name type="scientific">Liquorilactobacillus vini DSM 20605</name>
    <dbReference type="NCBI Taxonomy" id="1133569"/>
    <lineage>
        <taxon>Bacteria</taxon>
        <taxon>Bacillati</taxon>
        <taxon>Bacillota</taxon>
        <taxon>Bacilli</taxon>
        <taxon>Lactobacillales</taxon>
        <taxon>Lactobacillaceae</taxon>
        <taxon>Liquorilactobacillus</taxon>
    </lineage>
</organism>
<dbReference type="Pfam" id="PF01832">
    <property type="entry name" value="Glucosaminidase"/>
    <property type="match status" value="1"/>
</dbReference>
<dbReference type="PRINTS" id="PR01002">
    <property type="entry name" value="FLGFLGJ"/>
</dbReference>
<dbReference type="SMART" id="SM00047">
    <property type="entry name" value="LYZ2"/>
    <property type="match status" value="1"/>
</dbReference>
<dbReference type="RefSeq" id="WP_010580195.1">
    <property type="nucleotide sequence ID" value="NZ_AHYZ01000062.1"/>
</dbReference>
<dbReference type="EMBL" id="AYYX01000005">
    <property type="protein sequence ID" value="KRM89457.1"/>
    <property type="molecule type" value="Genomic_DNA"/>
</dbReference>
<dbReference type="PANTHER" id="PTHR33308:SF10">
    <property type="entry name" value="EXO-GLUCOSAMINIDASE LYTG"/>
    <property type="match status" value="1"/>
</dbReference>
<keyword evidence="2" id="KW-0378">Hydrolase</keyword>
<sequence>MTTKRNRKTVRKSKRSRKNNFWYDHGHLKPSSLLLIILLVFLTFLLTLGWLGKFSRNNQNVVTIDNTQKKAFIEQILPAAQQQQEQHHILTSITLAQAALESDWGQSQLASKYHNLFGIKSNQTNSKLLTTKEYVNGSWITVEARFAVYDNWAASIAAHTQLLLNGTKWDKNHYQAVLQANNYRQAAQALQAQGYATDPAYAQKLIEVIEKYHLNRYDQ</sequence>
<keyword evidence="5" id="KW-1185">Reference proteome</keyword>
<evidence type="ECO:0000313" key="4">
    <source>
        <dbReference type="EMBL" id="KRM89457.1"/>
    </source>
</evidence>
<gene>
    <name evidence="4" type="ORF">FD21_GL001596</name>
</gene>
<dbReference type="AlphaFoldDB" id="A0A0R2CCG9"/>
<dbReference type="OrthoDB" id="977752at2"/>
<evidence type="ECO:0000256" key="1">
    <source>
        <dbReference type="ARBA" id="ARBA00010266"/>
    </source>
</evidence>
<dbReference type="eggNOG" id="COG1705">
    <property type="taxonomic scope" value="Bacteria"/>
</dbReference>
<comment type="similarity">
    <text evidence="1">Belongs to the glycosyl hydrolase 73 family.</text>
</comment>
<dbReference type="GO" id="GO:0004040">
    <property type="term" value="F:amidase activity"/>
    <property type="evidence" value="ECO:0007669"/>
    <property type="project" value="InterPro"/>
</dbReference>
<accession>A0A0R2CCG9</accession>
<dbReference type="Gene3D" id="1.10.530.10">
    <property type="match status" value="1"/>
</dbReference>
<dbReference type="Gene3D" id="4.10.80.30">
    <property type="entry name" value="DNA polymerase, domain 6"/>
    <property type="match status" value="1"/>
</dbReference>
<proteinExistence type="inferred from homology"/>
<evidence type="ECO:0000256" key="2">
    <source>
        <dbReference type="ARBA" id="ARBA00022801"/>
    </source>
</evidence>
<dbReference type="PATRIC" id="fig|1133569.4.peg.1742"/>
<name>A0A0R2CCG9_9LACO</name>
<dbReference type="PANTHER" id="PTHR33308">
    <property type="entry name" value="PEPTIDOGLYCAN HYDROLASE FLGJ"/>
    <property type="match status" value="1"/>
</dbReference>
<evidence type="ECO:0000259" key="3">
    <source>
        <dbReference type="SMART" id="SM00047"/>
    </source>
</evidence>